<evidence type="ECO:0000256" key="2">
    <source>
        <dbReference type="ARBA" id="ARBA00006275"/>
    </source>
</evidence>
<gene>
    <name evidence="7" type="ORF">D3H65_24630</name>
</gene>
<evidence type="ECO:0000256" key="3">
    <source>
        <dbReference type="ARBA" id="ARBA00022729"/>
    </source>
</evidence>
<dbReference type="Proteomes" id="UP000263900">
    <property type="component" value="Chromosome"/>
</dbReference>
<dbReference type="Pfam" id="PF07980">
    <property type="entry name" value="SusD_RagB"/>
    <property type="match status" value="1"/>
</dbReference>
<dbReference type="InterPro" id="IPR012944">
    <property type="entry name" value="SusD_RagB_dom"/>
</dbReference>
<comment type="similarity">
    <text evidence="2">Belongs to the SusD family.</text>
</comment>
<dbReference type="Gene3D" id="1.25.40.390">
    <property type="match status" value="1"/>
</dbReference>
<accession>A0A3B7MYZ9</accession>
<dbReference type="GO" id="GO:0009279">
    <property type="term" value="C:cell outer membrane"/>
    <property type="evidence" value="ECO:0007669"/>
    <property type="project" value="UniProtKB-SubCell"/>
</dbReference>
<reference evidence="7 8" key="1">
    <citation type="submission" date="2018-09" db="EMBL/GenBank/DDBJ databases">
        <title>Genome sequencing of strain 6GH32-13.</title>
        <authorList>
            <person name="Weon H.-Y."/>
            <person name="Heo J."/>
            <person name="Kwon S.-W."/>
        </authorList>
    </citation>
    <scope>NUCLEOTIDE SEQUENCE [LARGE SCALE GENOMIC DNA]</scope>
    <source>
        <strain evidence="7 8">5GH32-13</strain>
    </source>
</reference>
<evidence type="ECO:0000313" key="8">
    <source>
        <dbReference type="Proteomes" id="UP000263900"/>
    </source>
</evidence>
<keyword evidence="5" id="KW-0998">Cell outer membrane</keyword>
<evidence type="ECO:0000256" key="4">
    <source>
        <dbReference type="ARBA" id="ARBA00023136"/>
    </source>
</evidence>
<evidence type="ECO:0000313" key="7">
    <source>
        <dbReference type="EMBL" id="AXY76975.1"/>
    </source>
</evidence>
<evidence type="ECO:0000256" key="5">
    <source>
        <dbReference type="ARBA" id="ARBA00023237"/>
    </source>
</evidence>
<keyword evidence="4" id="KW-0472">Membrane</keyword>
<dbReference type="InterPro" id="IPR011990">
    <property type="entry name" value="TPR-like_helical_dom_sf"/>
</dbReference>
<feature type="domain" description="RagB/SusD" evidence="6">
    <location>
        <begin position="239"/>
        <end position="503"/>
    </location>
</feature>
<dbReference type="KEGG" id="pseg:D3H65_24630"/>
<name>A0A3B7MYZ9_9BACT</name>
<dbReference type="EMBL" id="CP032157">
    <property type="protein sequence ID" value="AXY76975.1"/>
    <property type="molecule type" value="Genomic_DNA"/>
</dbReference>
<proteinExistence type="inferred from homology"/>
<evidence type="ECO:0000256" key="1">
    <source>
        <dbReference type="ARBA" id="ARBA00004442"/>
    </source>
</evidence>
<dbReference type="AlphaFoldDB" id="A0A3B7MYZ9"/>
<dbReference type="PROSITE" id="PS51257">
    <property type="entry name" value="PROKAR_LIPOPROTEIN"/>
    <property type="match status" value="1"/>
</dbReference>
<comment type="subcellular location">
    <subcellularLocation>
        <location evidence="1">Cell outer membrane</location>
    </subcellularLocation>
</comment>
<keyword evidence="8" id="KW-1185">Reference proteome</keyword>
<keyword evidence="3" id="KW-0732">Signal</keyword>
<evidence type="ECO:0000259" key="6">
    <source>
        <dbReference type="Pfam" id="PF07980"/>
    </source>
</evidence>
<sequence length="503" mass="56233">MKYTRLLFFIIPVFLLVACTKLEEKLNGEVSPDQVAGGGSSTASLLKGVYDAMRSPYQDQSRFWAAQEHTSDECIGPTRGGDWDDNGVWRILHVHKWDGDHLFLRQTFEDLGGVIYAGTDMLRFNPTAQQAAEARFLRAFAMFSMLDGWDQVPYREPGGDILQAPKVRKGTEALDYIIAEVNAIMNDLPATPVNKANKDAARVLLMKCYINKGVIANRATPAFAAADMDQVITLADQIINSNKYKLATQYFDNFAPNNDVISTENIFTAENIGGSSSGNVRSRWFCTLHYNNNPGGWNGFTTLSDFYNKFEAADVRRSQSYPGVTNVSGIKPGFLVGQQFDQNGVALKDRGGRPLAFTPEVKAIEIGTNLEVTGIRVIKYPIDYNNGDNSNNDYVYYRYADVILMKAEALLRKNNAAAALPLVNEVRTKRGIAALASVNLDQLLDERGREFYWEGMRRNDLIRFGKFLQPWQEKPTDDPKNLLFPIPNQQIAANPNLVQNTGY</sequence>
<dbReference type="OrthoDB" id="9783641at2"/>
<dbReference type="RefSeq" id="WP_119052851.1">
    <property type="nucleotide sequence ID" value="NZ_CP032157.1"/>
</dbReference>
<dbReference type="SUPFAM" id="SSF48452">
    <property type="entry name" value="TPR-like"/>
    <property type="match status" value="1"/>
</dbReference>
<protein>
    <submittedName>
        <fullName evidence="7">RagB/SusD family nutrient uptake outer membrane protein</fullName>
    </submittedName>
</protein>
<organism evidence="7 8">
    <name type="scientific">Paraflavitalea soli</name>
    <dbReference type="NCBI Taxonomy" id="2315862"/>
    <lineage>
        <taxon>Bacteria</taxon>
        <taxon>Pseudomonadati</taxon>
        <taxon>Bacteroidota</taxon>
        <taxon>Chitinophagia</taxon>
        <taxon>Chitinophagales</taxon>
        <taxon>Chitinophagaceae</taxon>
        <taxon>Paraflavitalea</taxon>
    </lineage>
</organism>